<evidence type="ECO:0000313" key="2">
    <source>
        <dbReference type="EMBL" id="HII59328.1"/>
    </source>
</evidence>
<sequence>MWKKLMLLLLMAIPLVSAVAIPSISATDVVLVSDNCADQCTALEVADALNATVITTEWGIYNESLIDEILALNPDKVIIIGGPLAVVENYTTALENVGITVERIGGSNRYETNANVTLRFQNQFRYAFGNNTTVCVCHGFDDIALNETMGLIKNGTCLVLLTNGVNLSVEPQKLQLRINKVEIIENPICPFCNYSKLMLKLQKNGLKIEIKQIPKVKVKLMLQNRIRIMERRILMLKRMGVNVTDLEEKLKEVEQLMEQNRYQEAYRIMVQLQEEQMVRVKLHLHPMWSKMKRGKIQENKNASHIYHQNINNLTNELNTSRGGIGGINAPHIYHQRINSTIQ</sequence>
<dbReference type="PANTHER" id="PTHR30032">
    <property type="entry name" value="N-ACETYLMURAMOYL-L-ALANINE AMIDASE-RELATED"/>
    <property type="match status" value="1"/>
</dbReference>
<dbReference type="OMA" id="PWGNFSN"/>
<gene>
    <name evidence="2" type="ORF">HA335_01920</name>
</gene>
<feature type="coiled-coil region" evidence="1">
    <location>
        <begin position="236"/>
        <end position="263"/>
    </location>
</feature>
<dbReference type="PANTHER" id="PTHR30032:SF1">
    <property type="entry name" value="N-ACETYLMURAMOYL-L-ALANINE AMIDASE LYTC"/>
    <property type="match status" value="1"/>
</dbReference>
<name>A0A832W636_9EURY</name>
<reference evidence="2" key="1">
    <citation type="journal article" date="2020" name="bioRxiv">
        <title>A rank-normalized archaeal taxonomy based on genome phylogeny resolves widespread incomplete and uneven classifications.</title>
        <authorList>
            <person name="Rinke C."/>
            <person name="Chuvochina M."/>
            <person name="Mussig A.J."/>
            <person name="Chaumeil P.-A."/>
            <person name="Waite D.W."/>
            <person name="Whitman W.B."/>
            <person name="Parks D.H."/>
            <person name="Hugenholtz P."/>
        </authorList>
    </citation>
    <scope>NUCLEOTIDE SEQUENCE</scope>
    <source>
        <strain evidence="2">UBA8849</strain>
    </source>
</reference>
<organism evidence="2 3">
    <name type="scientific">Methanocaldococcus jannaschii</name>
    <dbReference type="NCBI Taxonomy" id="2190"/>
    <lineage>
        <taxon>Archaea</taxon>
        <taxon>Methanobacteriati</taxon>
        <taxon>Methanobacteriota</taxon>
        <taxon>Methanomada group</taxon>
        <taxon>Methanococci</taxon>
        <taxon>Methanococcales</taxon>
        <taxon>Methanocaldococcaceae</taxon>
        <taxon>Methanocaldococcus</taxon>
    </lineage>
</organism>
<dbReference type="InterPro" id="IPR051922">
    <property type="entry name" value="Bact_Sporulation_Assoc"/>
</dbReference>
<evidence type="ECO:0000256" key="1">
    <source>
        <dbReference type="SAM" id="Coils"/>
    </source>
</evidence>
<dbReference type="AlphaFoldDB" id="A0A832W636"/>
<protein>
    <submittedName>
        <fullName evidence="2">Cell wall-binding repeat-containing protein</fullName>
    </submittedName>
</protein>
<dbReference type="Gene3D" id="3.40.50.12090">
    <property type="match status" value="1"/>
</dbReference>
<accession>A0A832W636</accession>
<proteinExistence type="predicted"/>
<dbReference type="EMBL" id="DUJR01000007">
    <property type="protein sequence ID" value="HII59328.1"/>
    <property type="molecule type" value="Genomic_DNA"/>
</dbReference>
<keyword evidence="1" id="KW-0175">Coiled coil</keyword>
<dbReference type="Proteomes" id="UP000645676">
    <property type="component" value="Unassembled WGS sequence"/>
</dbReference>
<comment type="caution">
    <text evidence="2">The sequence shown here is derived from an EMBL/GenBank/DDBJ whole genome shotgun (WGS) entry which is preliminary data.</text>
</comment>
<evidence type="ECO:0000313" key="3">
    <source>
        <dbReference type="Proteomes" id="UP000645676"/>
    </source>
</evidence>
<dbReference type="SMR" id="A0A832W636"/>
<dbReference type="RefSeq" id="WP_010870260.1">
    <property type="nucleotide sequence ID" value="NC_000909.1"/>
</dbReference>